<dbReference type="PANTHER" id="PTHR22601">
    <property type="entry name" value="ISP4 LIKE PROTEIN"/>
    <property type="match status" value="1"/>
</dbReference>
<organism evidence="11">
    <name type="scientific">Fagus sylvatica</name>
    <name type="common">Beechnut</name>
    <dbReference type="NCBI Taxonomy" id="28930"/>
    <lineage>
        <taxon>Eukaryota</taxon>
        <taxon>Viridiplantae</taxon>
        <taxon>Streptophyta</taxon>
        <taxon>Embryophyta</taxon>
        <taxon>Tracheophyta</taxon>
        <taxon>Spermatophyta</taxon>
        <taxon>Magnoliopsida</taxon>
        <taxon>eudicotyledons</taxon>
        <taxon>Gunneridae</taxon>
        <taxon>Pentapetalae</taxon>
        <taxon>rosids</taxon>
        <taxon>fabids</taxon>
        <taxon>Fagales</taxon>
        <taxon>Fagaceae</taxon>
        <taxon>Fagus</taxon>
    </lineage>
</organism>
<evidence type="ECO:0000313" key="11">
    <source>
        <dbReference type="EMBL" id="SPC92618.1"/>
    </source>
</evidence>
<name>A0A2N9FZB3_FAGSY</name>
<evidence type="ECO:0000256" key="2">
    <source>
        <dbReference type="ARBA" id="ARBA00005484"/>
    </source>
</evidence>
<dbReference type="NCBIfam" id="TIGR00727">
    <property type="entry name" value="ISP4_OPT"/>
    <property type="match status" value="1"/>
</dbReference>
<keyword evidence="3" id="KW-0813">Transport</keyword>
<feature type="transmembrane region" description="Helical" evidence="10">
    <location>
        <begin position="596"/>
        <end position="616"/>
    </location>
</feature>
<feature type="transmembrane region" description="Helical" evidence="10">
    <location>
        <begin position="120"/>
        <end position="142"/>
    </location>
</feature>
<feature type="transmembrane region" description="Helical" evidence="10">
    <location>
        <begin position="645"/>
        <end position="663"/>
    </location>
</feature>
<evidence type="ECO:0000256" key="8">
    <source>
        <dbReference type="ARBA" id="ARBA00023136"/>
    </source>
</evidence>
<keyword evidence="5" id="KW-0571">Peptide transport</keyword>
<feature type="transmembrane region" description="Helical" evidence="10">
    <location>
        <begin position="675"/>
        <end position="694"/>
    </location>
</feature>
<feature type="transmembrane region" description="Helical" evidence="10">
    <location>
        <begin position="529"/>
        <end position="551"/>
    </location>
</feature>
<sequence>MEIEFNSISKAHGEHEVAQEENSPVDQVALTVSTTDDTSLPVLTFRMWVLGTLSCVLLSFLNQFFSYRKEPLTITAISAQILVVPLGQLMAATITNRVFFKGKRWEFTLNPGTFNIKEHVLITIFANAGAGTVFAIHIVTAVKVFYKKHITFFVSLLLVITTQVLGFGWAGIYRRYLVEPAAMWWPANLVQVSLFRALHEKEKLPKGVLTRTQFFLIAFICSFAYYVLPGFLFQMLTSLSWICWISPKSVVAQQLGSGLSGLGVAAFGLDWATISAYLQSPLASPWFATANIAAGYIIFVYILTPICYWLNVYNAKTFPIFSSALFNSAGQVYDTSSIIDSNFHLDLAAYKSEGSLYISTFFAVTYGVGFAALAAIIVHVALFHGREIWEQSKSSFQETTMDIHTKLMRKYKQVPEWWFVIILIATIALTMFTCEYYKDQLQLPWWGVLLACSIAIFFTLPIGIITAITNQAPGLNIITEYIIGYMYPGYPVANVCFKTYGYISMLQAITFLHDFKLGHYMKIPPRTMFMAQIVGTLLAGLVYLSTAWWLMETVPNICLDKKSVWTCPNDTVFYNASIIWGLIGPRRIFGNLGTYTAINWFFLGGAIAPILVWLATKAFPQQEWIRLINMPVLIGATGSMPPATAVNYTSWIVVGFLSGFVVYRYKPNWWRRHNYVLSGALDAGLAFMAVLIYFCLNLEEVNLEWWGNELDGCPLASCPSAKGVVVDGCPVFY</sequence>
<dbReference type="Pfam" id="PF03169">
    <property type="entry name" value="OPT"/>
    <property type="match status" value="1"/>
</dbReference>
<feature type="region of interest" description="Disordered" evidence="9">
    <location>
        <begin position="1"/>
        <end position="24"/>
    </location>
</feature>
<evidence type="ECO:0000256" key="4">
    <source>
        <dbReference type="ARBA" id="ARBA00022692"/>
    </source>
</evidence>
<evidence type="ECO:0000256" key="5">
    <source>
        <dbReference type="ARBA" id="ARBA00022856"/>
    </source>
</evidence>
<feature type="transmembrane region" description="Helical" evidence="10">
    <location>
        <begin position="416"/>
        <end position="433"/>
    </location>
</feature>
<keyword evidence="4 10" id="KW-0812">Transmembrane</keyword>
<protein>
    <submittedName>
        <fullName evidence="11">Uncharacterized protein</fullName>
    </submittedName>
</protein>
<evidence type="ECO:0000256" key="9">
    <source>
        <dbReference type="SAM" id="MobiDB-lite"/>
    </source>
</evidence>
<keyword evidence="8 10" id="KW-0472">Membrane</keyword>
<feature type="transmembrane region" description="Helical" evidence="10">
    <location>
        <begin position="445"/>
        <end position="468"/>
    </location>
</feature>
<keyword evidence="6" id="KW-0653">Protein transport</keyword>
<comment type="similarity">
    <text evidence="2">Belongs to the oligopeptide OPT transporter (TC 2.A.67.1) family.</text>
</comment>
<feature type="transmembrane region" description="Helical" evidence="10">
    <location>
        <begin position="149"/>
        <end position="170"/>
    </location>
</feature>
<dbReference type="AlphaFoldDB" id="A0A2N9FZB3"/>
<dbReference type="EMBL" id="OIVN01001324">
    <property type="protein sequence ID" value="SPC92618.1"/>
    <property type="molecule type" value="Genomic_DNA"/>
</dbReference>
<keyword evidence="7 10" id="KW-1133">Transmembrane helix</keyword>
<reference evidence="11" key="1">
    <citation type="submission" date="2018-02" db="EMBL/GenBank/DDBJ databases">
        <authorList>
            <person name="Cohen D.B."/>
            <person name="Kent A.D."/>
        </authorList>
    </citation>
    <scope>NUCLEOTIDE SEQUENCE</scope>
</reference>
<proteinExistence type="inferred from homology"/>
<dbReference type="GO" id="GO:0035673">
    <property type="term" value="F:oligopeptide transmembrane transporter activity"/>
    <property type="evidence" value="ECO:0007669"/>
    <property type="project" value="InterPro"/>
</dbReference>
<evidence type="ECO:0000256" key="10">
    <source>
        <dbReference type="SAM" id="Phobius"/>
    </source>
</evidence>
<dbReference type="GO" id="GO:0015031">
    <property type="term" value="P:protein transport"/>
    <property type="evidence" value="ECO:0007669"/>
    <property type="project" value="UniProtKB-KW"/>
</dbReference>
<evidence type="ECO:0000256" key="1">
    <source>
        <dbReference type="ARBA" id="ARBA00004141"/>
    </source>
</evidence>
<feature type="transmembrane region" description="Helical" evidence="10">
    <location>
        <begin position="256"/>
        <end position="278"/>
    </location>
</feature>
<feature type="transmembrane region" description="Helical" evidence="10">
    <location>
        <begin position="45"/>
        <end position="65"/>
    </location>
</feature>
<feature type="transmembrane region" description="Helical" evidence="10">
    <location>
        <begin position="77"/>
        <end position="100"/>
    </location>
</feature>
<dbReference type="InterPro" id="IPR004648">
    <property type="entry name" value="Oligpept_transpt"/>
</dbReference>
<gene>
    <name evidence="11" type="ORF">FSB_LOCUS20500</name>
</gene>
<dbReference type="InterPro" id="IPR004813">
    <property type="entry name" value="OPT"/>
</dbReference>
<comment type="subcellular location">
    <subcellularLocation>
        <location evidence="1">Membrane</location>
        <topology evidence="1">Multi-pass membrane protein</topology>
    </subcellularLocation>
</comment>
<feature type="transmembrane region" description="Helical" evidence="10">
    <location>
        <begin position="290"/>
        <end position="311"/>
    </location>
</feature>
<feature type="transmembrane region" description="Helical" evidence="10">
    <location>
        <begin position="214"/>
        <end position="236"/>
    </location>
</feature>
<evidence type="ECO:0000256" key="3">
    <source>
        <dbReference type="ARBA" id="ARBA00022448"/>
    </source>
</evidence>
<evidence type="ECO:0000256" key="7">
    <source>
        <dbReference type="ARBA" id="ARBA00022989"/>
    </source>
</evidence>
<dbReference type="GO" id="GO:0016020">
    <property type="term" value="C:membrane"/>
    <property type="evidence" value="ECO:0007669"/>
    <property type="project" value="UniProtKB-SubCell"/>
</dbReference>
<dbReference type="NCBIfam" id="TIGR00728">
    <property type="entry name" value="OPT_sfam"/>
    <property type="match status" value="1"/>
</dbReference>
<evidence type="ECO:0000256" key="6">
    <source>
        <dbReference type="ARBA" id="ARBA00022927"/>
    </source>
</evidence>
<feature type="transmembrane region" description="Helical" evidence="10">
    <location>
        <begin position="356"/>
        <end position="383"/>
    </location>
</feature>
<accession>A0A2N9FZB3</accession>